<accession>A0A7J6R701</accession>
<evidence type="ECO:0000313" key="2">
    <source>
        <dbReference type="Proteomes" id="UP000553632"/>
    </source>
</evidence>
<protein>
    <submittedName>
        <fullName evidence="1">Uncharacterized protein</fullName>
    </submittedName>
</protein>
<gene>
    <name evidence="1" type="ORF">FOZ63_018480</name>
</gene>
<sequence length="234" mass="25932">LPPSVLCWSRSGWILGNLESCLSMPPTEEFLRDVSRAAAELPAWRESLRPALKDWLLGHLREHGIPRFSDIEFPEERQAVLAELFPNHTDQLASLRNCIDAVIEEKLTDMLLGGHGFDEDVLEQATDLAASAAVMLLDRLRHLDSRVFLPQLVAARPNDRLRRVLWDRLLLKIDIKDSQYPAEVCHGDVGQTLEEALGSCGARLSRSLVAEVGRLVTECPEAAPSKPASVSTAV</sequence>
<feature type="non-terminal residue" evidence="1">
    <location>
        <position position="234"/>
    </location>
</feature>
<keyword evidence="2" id="KW-1185">Reference proteome</keyword>
<dbReference type="Proteomes" id="UP000553632">
    <property type="component" value="Unassembled WGS sequence"/>
</dbReference>
<organism evidence="1 2">
    <name type="scientific">Perkinsus olseni</name>
    <name type="common">Perkinsus atlanticus</name>
    <dbReference type="NCBI Taxonomy" id="32597"/>
    <lineage>
        <taxon>Eukaryota</taxon>
        <taxon>Sar</taxon>
        <taxon>Alveolata</taxon>
        <taxon>Perkinsozoa</taxon>
        <taxon>Perkinsea</taxon>
        <taxon>Perkinsida</taxon>
        <taxon>Perkinsidae</taxon>
        <taxon>Perkinsus</taxon>
    </lineage>
</organism>
<evidence type="ECO:0000313" key="1">
    <source>
        <dbReference type="EMBL" id="KAF4716438.1"/>
    </source>
</evidence>
<dbReference type="EMBL" id="JABANO010027692">
    <property type="protein sequence ID" value="KAF4716438.1"/>
    <property type="molecule type" value="Genomic_DNA"/>
</dbReference>
<dbReference type="AlphaFoldDB" id="A0A7J6R701"/>
<proteinExistence type="predicted"/>
<comment type="caution">
    <text evidence="1">The sequence shown here is derived from an EMBL/GenBank/DDBJ whole genome shotgun (WGS) entry which is preliminary data.</text>
</comment>
<feature type="non-terminal residue" evidence="1">
    <location>
        <position position="1"/>
    </location>
</feature>
<reference evidence="1 2" key="1">
    <citation type="submission" date="2020-04" db="EMBL/GenBank/DDBJ databases">
        <title>Perkinsus olseni comparative genomics.</title>
        <authorList>
            <person name="Bogema D.R."/>
        </authorList>
    </citation>
    <scope>NUCLEOTIDE SEQUENCE [LARGE SCALE GENOMIC DNA]</scope>
    <source>
        <strain evidence="1 2">ATCC PRA-207</strain>
    </source>
</reference>
<name>A0A7J6R701_PEROL</name>